<comment type="caution">
    <text evidence="1">The sequence shown here is derived from an EMBL/GenBank/DDBJ whole genome shotgun (WGS) entry which is preliminary data.</text>
</comment>
<dbReference type="Proteomes" id="UP000604825">
    <property type="component" value="Unassembled WGS sequence"/>
</dbReference>
<evidence type="ECO:0000313" key="1">
    <source>
        <dbReference type="EMBL" id="CAD6212595.1"/>
    </source>
</evidence>
<proteinExistence type="predicted"/>
<gene>
    <name evidence="1" type="ORF">NCGR_LOCUS8371</name>
</gene>
<keyword evidence="2" id="KW-1185">Reference proteome</keyword>
<reference evidence="1" key="1">
    <citation type="submission" date="2020-10" db="EMBL/GenBank/DDBJ databases">
        <authorList>
            <person name="Han B."/>
            <person name="Lu T."/>
            <person name="Zhao Q."/>
            <person name="Huang X."/>
            <person name="Zhao Y."/>
        </authorList>
    </citation>
    <scope>NUCLEOTIDE SEQUENCE</scope>
</reference>
<accession>A0A811MZM9</accession>
<dbReference type="EMBL" id="CAJGYO010000002">
    <property type="protein sequence ID" value="CAD6212595.1"/>
    <property type="molecule type" value="Genomic_DNA"/>
</dbReference>
<sequence length="114" mass="12096">MPVARPCLFTLFSYLHFSRAIREAHGVQALLRSSASVLLAPQAGPIHCFTNASGRKHWRRSTCFFFTNGDCYGMSVTNAHGRGAVLRFADAGATNEAVAAGAARRGVGLSRAGA</sequence>
<evidence type="ECO:0000313" key="2">
    <source>
        <dbReference type="Proteomes" id="UP000604825"/>
    </source>
</evidence>
<organism evidence="1 2">
    <name type="scientific">Miscanthus lutarioriparius</name>
    <dbReference type="NCBI Taxonomy" id="422564"/>
    <lineage>
        <taxon>Eukaryota</taxon>
        <taxon>Viridiplantae</taxon>
        <taxon>Streptophyta</taxon>
        <taxon>Embryophyta</taxon>
        <taxon>Tracheophyta</taxon>
        <taxon>Spermatophyta</taxon>
        <taxon>Magnoliopsida</taxon>
        <taxon>Liliopsida</taxon>
        <taxon>Poales</taxon>
        <taxon>Poaceae</taxon>
        <taxon>PACMAD clade</taxon>
        <taxon>Panicoideae</taxon>
        <taxon>Andropogonodae</taxon>
        <taxon>Andropogoneae</taxon>
        <taxon>Saccharinae</taxon>
        <taxon>Miscanthus</taxon>
    </lineage>
</organism>
<name>A0A811MZM9_9POAL</name>
<protein>
    <submittedName>
        <fullName evidence="1">Uncharacterized protein</fullName>
    </submittedName>
</protein>
<dbReference type="AlphaFoldDB" id="A0A811MZM9"/>